<dbReference type="Proteomes" id="UP001056535">
    <property type="component" value="Chromosome"/>
</dbReference>
<accession>A0ABY4YFG5</accession>
<name>A0ABY4YFG5_9MICO</name>
<gene>
    <name evidence="2" type="ORF">NF557_10595</name>
</gene>
<sequence length="175" mass="17559">MLSQRQRSVLTFGAAMLLLLGAVLLPFALLLPRVEPGAATVEGPPITLPAPGLLGSSVMVYSSAEGADDRDLGCEVLDESGDPVSGVPLNGIAGALTDPVEVDGTTFYGAFEASGWPEGGTIECAEEAQFALGDVSLFGGLTEVVRAVALGAAGLSLLLGGVALLVLRAPPAGRS</sequence>
<keyword evidence="1" id="KW-1133">Transmembrane helix</keyword>
<dbReference type="EMBL" id="CP099490">
    <property type="protein sequence ID" value="USQ75093.1"/>
    <property type="molecule type" value="Genomic_DNA"/>
</dbReference>
<keyword evidence="3" id="KW-1185">Reference proteome</keyword>
<evidence type="ECO:0000313" key="3">
    <source>
        <dbReference type="Proteomes" id="UP001056535"/>
    </source>
</evidence>
<organism evidence="2 3">
    <name type="scientific">Ornithinimicrobium cryptoxanthini</name>
    <dbReference type="NCBI Taxonomy" id="2934161"/>
    <lineage>
        <taxon>Bacteria</taxon>
        <taxon>Bacillati</taxon>
        <taxon>Actinomycetota</taxon>
        <taxon>Actinomycetes</taxon>
        <taxon>Micrococcales</taxon>
        <taxon>Ornithinimicrobiaceae</taxon>
        <taxon>Ornithinimicrobium</taxon>
    </lineage>
</organism>
<feature type="transmembrane region" description="Helical" evidence="1">
    <location>
        <begin position="12"/>
        <end position="31"/>
    </location>
</feature>
<protein>
    <submittedName>
        <fullName evidence="2">Uncharacterized protein</fullName>
    </submittedName>
</protein>
<proteinExistence type="predicted"/>
<dbReference type="RefSeq" id="WP_252619229.1">
    <property type="nucleotide sequence ID" value="NZ_CP099490.1"/>
</dbReference>
<reference evidence="2" key="1">
    <citation type="submission" date="2022-06" db="EMBL/GenBank/DDBJ databases">
        <title>Ornithinimicrobium JY.X270.</title>
        <authorList>
            <person name="Huang Y."/>
        </authorList>
    </citation>
    <scope>NUCLEOTIDE SEQUENCE</scope>
    <source>
        <strain evidence="2">JY.X270</strain>
    </source>
</reference>
<keyword evidence="1" id="KW-0472">Membrane</keyword>
<evidence type="ECO:0000256" key="1">
    <source>
        <dbReference type="SAM" id="Phobius"/>
    </source>
</evidence>
<feature type="transmembrane region" description="Helical" evidence="1">
    <location>
        <begin position="144"/>
        <end position="167"/>
    </location>
</feature>
<evidence type="ECO:0000313" key="2">
    <source>
        <dbReference type="EMBL" id="USQ75093.1"/>
    </source>
</evidence>
<keyword evidence="1" id="KW-0812">Transmembrane</keyword>